<name>A0AAX3EES3_PAEUR</name>
<accession>A0AAX3EES3</accession>
<evidence type="ECO:0000259" key="1">
    <source>
        <dbReference type="Pfam" id="PF00582"/>
    </source>
</evidence>
<dbReference type="InterPro" id="IPR006016">
    <property type="entry name" value="UspA"/>
</dbReference>
<dbReference type="Proteomes" id="UP001163293">
    <property type="component" value="Chromosome"/>
</dbReference>
<reference evidence="2" key="1">
    <citation type="submission" date="2022-07" db="EMBL/GenBank/DDBJ databases">
        <authorList>
            <person name="Wu T."/>
        </authorList>
    </citation>
    <scope>NUCLEOTIDE SEQUENCE</scope>
    <source>
        <strain evidence="2">SD-1</strain>
    </source>
</reference>
<dbReference type="Gene3D" id="3.40.50.620">
    <property type="entry name" value="HUPs"/>
    <property type="match status" value="1"/>
</dbReference>
<keyword evidence="3" id="KW-1185">Reference proteome</keyword>
<dbReference type="RefSeq" id="WP_031216598.1">
    <property type="nucleotide sequence ID" value="NZ_BDMH01000003.1"/>
</dbReference>
<protein>
    <submittedName>
        <fullName evidence="2">Universal stress protein</fullName>
    </submittedName>
</protein>
<dbReference type="GeneID" id="79884172"/>
<dbReference type="EMBL" id="CP101185">
    <property type="protein sequence ID" value="UYV96446.1"/>
    <property type="molecule type" value="Genomic_DNA"/>
</dbReference>
<feature type="domain" description="UspA" evidence="1">
    <location>
        <begin position="17"/>
        <end position="162"/>
    </location>
</feature>
<proteinExistence type="predicted"/>
<dbReference type="Pfam" id="PF00582">
    <property type="entry name" value="Usp"/>
    <property type="match status" value="1"/>
</dbReference>
<evidence type="ECO:0000313" key="2">
    <source>
        <dbReference type="EMBL" id="UYV96446.1"/>
    </source>
</evidence>
<dbReference type="AlphaFoldDB" id="A0AAX3EES3"/>
<gene>
    <name evidence="2" type="ORF">NL394_15465</name>
</gene>
<sequence>MTETPAARNEPRLGMSGPVVVGVVPGQSAQVLDAAADLAAAAGLDLSCVFVDVTAYRVDGPAGRRLAPIDPDGVDDTAGLLPESLEKILAAVLRGKGVTWSMEWLSGEPAHALAQHAKAIGASLIVVGARERKPGSAIKEFAGGSVARHLVHLQDRPVVVVPVPPDNMDRLTGPGE</sequence>
<dbReference type="SUPFAM" id="SSF52402">
    <property type="entry name" value="Adenine nucleotide alpha hydrolases-like"/>
    <property type="match status" value="1"/>
</dbReference>
<evidence type="ECO:0000313" key="3">
    <source>
        <dbReference type="Proteomes" id="UP001163293"/>
    </source>
</evidence>
<organism evidence="2 3">
    <name type="scientific">Paenarthrobacter ureafaciens</name>
    <dbReference type="NCBI Taxonomy" id="37931"/>
    <lineage>
        <taxon>Bacteria</taxon>
        <taxon>Bacillati</taxon>
        <taxon>Actinomycetota</taxon>
        <taxon>Actinomycetes</taxon>
        <taxon>Micrococcales</taxon>
        <taxon>Micrococcaceae</taxon>
        <taxon>Paenarthrobacter</taxon>
    </lineage>
</organism>
<dbReference type="InterPro" id="IPR014729">
    <property type="entry name" value="Rossmann-like_a/b/a_fold"/>
</dbReference>